<feature type="domain" description="Glycosyltransferase 2-like" evidence="1">
    <location>
        <begin position="17"/>
        <end position="171"/>
    </location>
</feature>
<proteinExistence type="predicted"/>
<protein>
    <submittedName>
        <fullName evidence="2">Glycosyltransferase family 2 protein</fullName>
    </submittedName>
</protein>
<dbReference type="Gene3D" id="3.90.550.10">
    <property type="entry name" value="Spore Coat Polysaccharide Biosynthesis Protein SpsA, Chain A"/>
    <property type="match status" value="1"/>
</dbReference>
<dbReference type="SUPFAM" id="SSF53448">
    <property type="entry name" value="Nucleotide-diphospho-sugar transferases"/>
    <property type="match status" value="1"/>
</dbReference>
<dbReference type="PANTHER" id="PTHR22916:SF3">
    <property type="entry name" value="UDP-GLCNAC:BETAGAL BETA-1,3-N-ACETYLGLUCOSAMINYLTRANSFERASE-LIKE PROTEIN 1"/>
    <property type="match status" value="1"/>
</dbReference>
<dbReference type="RefSeq" id="WP_266013029.1">
    <property type="nucleotide sequence ID" value="NZ_JAPFQP010000003.1"/>
</dbReference>
<reference evidence="2" key="1">
    <citation type="submission" date="2022-11" db="EMBL/GenBank/DDBJ databases">
        <title>The characterization of three novel Bacteroidetes species and genomic analysis of their roles in tidal elemental geochemical cycles.</title>
        <authorList>
            <person name="Ma K.-J."/>
        </authorList>
    </citation>
    <scope>NUCLEOTIDE SEQUENCE</scope>
    <source>
        <strain evidence="2">M415</strain>
    </source>
</reference>
<sequence length="329" mass="38404">MVNKNLGHNNSDYPLVSVNVVTYNSSATIVETLESIKAQSYPRIELIVSDDCSEDNTLAICQKWIDLNKSNFENAVIITSPFNTGISKNCNRALNTANGDWIKPIAGDDTLKSSSIKKYIEFINKHPEAALIYSNMDHYINEFRSENKMPSRPNQKENALYFSKLPIKYQIEVLARIVIIGAPSIFFNRQKVCNAGGFNEISRYMEDLPSYYTWLEHGLKFYYLNESTVNYRLHQNSISNKKDSEQMSFSNQPLRVESVIRQLCYPHYSKIEKLFYNIEMAFFHFYIKKTPKSYFGLGLRKLWYTLTVKSVSIRRKSIKRYYMKYMKEN</sequence>
<name>A0AAE3MLW5_9FLAO</name>
<dbReference type="PANTHER" id="PTHR22916">
    <property type="entry name" value="GLYCOSYLTRANSFERASE"/>
    <property type="match status" value="1"/>
</dbReference>
<gene>
    <name evidence="2" type="ORF">OO016_09590</name>
</gene>
<accession>A0AAE3MLW5</accession>
<dbReference type="GO" id="GO:0016758">
    <property type="term" value="F:hexosyltransferase activity"/>
    <property type="evidence" value="ECO:0007669"/>
    <property type="project" value="UniProtKB-ARBA"/>
</dbReference>
<dbReference type="Proteomes" id="UP001207116">
    <property type="component" value="Unassembled WGS sequence"/>
</dbReference>
<dbReference type="InterPro" id="IPR001173">
    <property type="entry name" value="Glyco_trans_2-like"/>
</dbReference>
<evidence type="ECO:0000313" key="3">
    <source>
        <dbReference type="Proteomes" id="UP001207116"/>
    </source>
</evidence>
<evidence type="ECO:0000259" key="1">
    <source>
        <dbReference type="Pfam" id="PF00535"/>
    </source>
</evidence>
<dbReference type="AlphaFoldDB" id="A0AAE3MLW5"/>
<comment type="caution">
    <text evidence="2">The sequence shown here is derived from an EMBL/GenBank/DDBJ whole genome shotgun (WGS) entry which is preliminary data.</text>
</comment>
<dbReference type="Pfam" id="PF00535">
    <property type="entry name" value="Glycos_transf_2"/>
    <property type="match status" value="1"/>
</dbReference>
<keyword evidence="3" id="KW-1185">Reference proteome</keyword>
<organism evidence="2 3">
    <name type="scientific">Lentiprolixibacter aurantiacus</name>
    <dbReference type="NCBI Taxonomy" id="2993939"/>
    <lineage>
        <taxon>Bacteria</taxon>
        <taxon>Pseudomonadati</taxon>
        <taxon>Bacteroidota</taxon>
        <taxon>Flavobacteriia</taxon>
        <taxon>Flavobacteriales</taxon>
        <taxon>Flavobacteriaceae</taxon>
        <taxon>Lentiprolixibacter</taxon>
    </lineage>
</organism>
<evidence type="ECO:0000313" key="2">
    <source>
        <dbReference type="EMBL" id="MCX2719854.1"/>
    </source>
</evidence>
<dbReference type="InterPro" id="IPR029044">
    <property type="entry name" value="Nucleotide-diphossugar_trans"/>
</dbReference>
<dbReference type="EMBL" id="JAPFQP010000003">
    <property type="protein sequence ID" value="MCX2719854.1"/>
    <property type="molecule type" value="Genomic_DNA"/>
</dbReference>